<dbReference type="Pfam" id="PF02565">
    <property type="entry name" value="RecO_C"/>
    <property type="match status" value="1"/>
</dbReference>
<organism evidence="10 11">
    <name type="scientific">Catenovulum maritimum</name>
    <dbReference type="NCBI Taxonomy" id="1513271"/>
    <lineage>
        <taxon>Bacteria</taxon>
        <taxon>Pseudomonadati</taxon>
        <taxon>Pseudomonadota</taxon>
        <taxon>Gammaproteobacteria</taxon>
        <taxon>Alteromonadales</taxon>
        <taxon>Alteromonadaceae</taxon>
        <taxon>Catenovulum</taxon>
    </lineage>
</organism>
<comment type="function">
    <text evidence="1 8">Involved in DNA repair and RecF pathway recombination.</text>
</comment>
<dbReference type="Proteomes" id="UP000037600">
    <property type="component" value="Unassembled WGS sequence"/>
</dbReference>
<evidence type="ECO:0000256" key="7">
    <source>
        <dbReference type="ARBA" id="ARBA00033409"/>
    </source>
</evidence>
<dbReference type="Pfam" id="PF11967">
    <property type="entry name" value="RecO_N"/>
    <property type="match status" value="1"/>
</dbReference>
<dbReference type="Gene3D" id="1.20.1440.120">
    <property type="entry name" value="Recombination protein O, C-terminal domain"/>
    <property type="match status" value="1"/>
</dbReference>
<keyword evidence="4 8" id="KW-0227">DNA damage</keyword>
<dbReference type="EMBL" id="LAZL01000027">
    <property type="protein sequence ID" value="KMT64285.1"/>
    <property type="molecule type" value="Genomic_DNA"/>
</dbReference>
<name>A0A0J8GNA1_9ALTE</name>
<evidence type="ECO:0000256" key="6">
    <source>
        <dbReference type="ARBA" id="ARBA00023204"/>
    </source>
</evidence>
<dbReference type="AlphaFoldDB" id="A0A0J8GNA1"/>
<dbReference type="GO" id="GO:0006302">
    <property type="term" value="P:double-strand break repair"/>
    <property type="evidence" value="ECO:0007669"/>
    <property type="project" value="TreeGrafter"/>
</dbReference>
<dbReference type="GO" id="GO:0006310">
    <property type="term" value="P:DNA recombination"/>
    <property type="evidence" value="ECO:0007669"/>
    <property type="project" value="UniProtKB-UniRule"/>
</dbReference>
<dbReference type="PATRIC" id="fig|1513271.3.peg.3066"/>
<dbReference type="InterPro" id="IPR012340">
    <property type="entry name" value="NA-bd_OB-fold"/>
</dbReference>
<evidence type="ECO:0000256" key="3">
    <source>
        <dbReference type="ARBA" id="ARBA00021310"/>
    </source>
</evidence>
<evidence type="ECO:0000259" key="9">
    <source>
        <dbReference type="Pfam" id="PF11967"/>
    </source>
</evidence>
<dbReference type="SUPFAM" id="SSF50249">
    <property type="entry name" value="Nucleic acid-binding proteins"/>
    <property type="match status" value="1"/>
</dbReference>
<keyword evidence="6 8" id="KW-0234">DNA repair</keyword>
<dbReference type="PANTHER" id="PTHR33991:SF1">
    <property type="entry name" value="DNA REPAIR PROTEIN RECO"/>
    <property type="match status" value="1"/>
</dbReference>
<evidence type="ECO:0000256" key="2">
    <source>
        <dbReference type="ARBA" id="ARBA00007452"/>
    </source>
</evidence>
<evidence type="ECO:0000313" key="10">
    <source>
        <dbReference type="EMBL" id="KMT64285.1"/>
    </source>
</evidence>
<feature type="domain" description="DNA replication/recombination mediator RecO N-terminal" evidence="9">
    <location>
        <begin position="2"/>
        <end position="67"/>
    </location>
</feature>
<dbReference type="InterPro" id="IPR022572">
    <property type="entry name" value="DNA_rep/recomb_RecO_N"/>
</dbReference>
<comment type="similarity">
    <text evidence="2 8">Belongs to the RecO family.</text>
</comment>
<comment type="caution">
    <text evidence="10">The sequence shown here is derived from an EMBL/GenBank/DDBJ whole genome shotgun (WGS) entry which is preliminary data.</text>
</comment>
<dbReference type="STRING" id="1513271.XM47_14895"/>
<sequence>MQKAVVLHSRAYREGSYICQLLTEFDGRLTAIVRVGRNSAKFEPFNLYTIKLSQGRADLFFVDKYELDSQLAILTGKLLYSGLYINELLVKLLQQTLHSELILSWYIQVIYQLKLSDIELESVLRNFELDLIDELGVSVDFDTCFDAFEPIQADMQYQFYPEQGWSSKVAPWLNLPIFPGDIITKIGERDFSEVEILKSAKLLTRRWLDHLLAGKPIKSRELFKRMNR</sequence>
<evidence type="ECO:0000256" key="4">
    <source>
        <dbReference type="ARBA" id="ARBA00022763"/>
    </source>
</evidence>
<dbReference type="HAMAP" id="MF_00201">
    <property type="entry name" value="RecO"/>
    <property type="match status" value="1"/>
</dbReference>
<dbReference type="Gene3D" id="2.40.50.140">
    <property type="entry name" value="Nucleic acid-binding proteins"/>
    <property type="match status" value="1"/>
</dbReference>
<accession>A0A0J8GNA1</accession>
<keyword evidence="11" id="KW-1185">Reference proteome</keyword>
<dbReference type="NCBIfam" id="TIGR00613">
    <property type="entry name" value="reco"/>
    <property type="match status" value="1"/>
</dbReference>
<dbReference type="PANTHER" id="PTHR33991">
    <property type="entry name" value="DNA REPAIR PROTEIN RECO"/>
    <property type="match status" value="1"/>
</dbReference>
<evidence type="ECO:0000256" key="8">
    <source>
        <dbReference type="HAMAP-Rule" id="MF_00201"/>
    </source>
</evidence>
<reference evidence="10 11" key="1">
    <citation type="submission" date="2015-04" db="EMBL/GenBank/DDBJ databases">
        <title>Draft Genome Sequence of the Novel Agar-Digesting Marine Bacterium Q1.</title>
        <authorList>
            <person name="Li Y."/>
            <person name="Li D."/>
            <person name="Chen G."/>
            <person name="Du Z."/>
        </authorList>
    </citation>
    <scope>NUCLEOTIDE SEQUENCE [LARGE SCALE GENOMIC DNA]</scope>
    <source>
        <strain evidence="10 11">Q1</strain>
    </source>
</reference>
<evidence type="ECO:0000256" key="5">
    <source>
        <dbReference type="ARBA" id="ARBA00023172"/>
    </source>
</evidence>
<dbReference type="GO" id="GO:0043590">
    <property type="term" value="C:bacterial nucleoid"/>
    <property type="evidence" value="ECO:0007669"/>
    <property type="project" value="TreeGrafter"/>
</dbReference>
<evidence type="ECO:0000256" key="1">
    <source>
        <dbReference type="ARBA" id="ARBA00003065"/>
    </source>
</evidence>
<protein>
    <recommendedName>
        <fullName evidence="3 8">DNA repair protein RecO</fullName>
    </recommendedName>
    <alternativeName>
        <fullName evidence="7 8">Recombination protein O</fullName>
    </alternativeName>
</protein>
<dbReference type="InterPro" id="IPR003717">
    <property type="entry name" value="RecO"/>
</dbReference>
<evidence type="ECO:0000313" key="11">
    <source>
        <dbReference type="Proteomes" id="UP000037600"/>
    </source>
</evidence>
<proteinExistence type="inferred from homology"/>
<keyword evidence="5 8" id="KW-0233">DNA recombination</keyword>
<dbReference type="InterPro" id="IPR042242">
    <property type="entry name" value="RecO_C"/>
</dbReference>
<gene>
    <name evidence="8" type="primary">recO</name>
    <name evidence="10" type="ORF">XM47_14895</name>
</gene>